<evidence type="ECO:0000256" key="1">
    <source>
        <dbReference type="SAM" id="MobiDB-lite"/>
    </source>
</evidence>
<dbReference type="PROSITE" id="PS50896">
    <property type="entry name" value="LISH"/>
    <property type="match status" value="1"/>
</dbReference>
<dbReference type="Proteomes" id="UP000886885">
    <property type="component" value="Chromosome 19A"/>
</dbReference>
<dbReference type="InterPro" id="IPR044736">
    <property type="entry name" value="Gid1/RanBPM/SPLA_SPRY"/>
</dbReference>
<protein>
    <recommendedName>
        <fullName evidence="6">SPla/RYanodine receptor domain-containing protein</fullName>
    </recommendedName>
</protein>
<gene>
    <name evidence="4" type="ORF">POTOM_058409</name>
</gene>
<evidence type="ECO:0000313" key="4">
    <source>
        <dbReference type="EMBL" id="KAG6738787.1"/>
    </source>
</evidence>
<dbReference type="InterPro" id="IPR003877">
    <property type="entry name" value="SPRY_dom"/>
</dbReference>
<dbReference type="InterPro" id="IPR006595">
    <property type="entry name" value="CTLH_C"/>
</dbReference>
<dbReference type="EMBL" id="JAAWWB010000037">
    <property type="protein sequence ID" value="KAG6738787.1"/>
    <property type="molecule type" value="Genomic_DNA"/>
</dbReference>
<feature type="domain" description="CTLH" evidence="3">
    <location>
        <begin position="364"/>
        <end position="416"/>
    </location>
</feature>
<evidence type="ECO:0000259" key="3">
    <source>
        <dbReference type="PROSITE" id="PS50897"/>
    </source>
</evidence>
<feature type="compositionally biased region" description="Low complexity" evidence="1">
    <location>
        <begin position="1"/>
        <end position="21"/>
    </location>
</feature>
<reference evidence="4" key="1">
    <citation type="journal article" date="2020" name="bioRxiv">
        <title>Hybrid origin of Populus tomentosa Carr. identified through genome sequencing and phylogenomic analysis.</title>
        <authorList>
            <person name="An X."/>
            <person name="Gao K."/>
            <person name="Chen Z."/>
            <person name="Li J."/>
            <person name="Yang X."/>
            <person name="Yang X."/>
            <person name="Zhou J."/>
            <person name="Guo T."/>
            <person name="Zhao T."/>
            <person name="Huang S."/>
            <person name="Miao D."/>
            <person name="Khan W.U."/>
            <person name="Rao P."/>
            <person name="Ye M."/>
            <person name="Lei B."/>
            <person name="Liao W."/>
            <person name="Wang J."/>
            <person name="Ji L."/>
            <person name="Li Y."/>
            <person name="Guo B."/>
            <person name="Mustafa N.S."/>
            <person name="Li S."/>
            <person name="Yun Q."/>
            <person name="Keller S.R."/>
            <person name="Mao J."/>
            <person name="Zhang R."/>
            <person name="Strauss S.H."/>
        </authorList>
    </citation>
    <scope>NUCLEOTIDE SEQUENCE</scope>
    <source>
        <strain evidence="4">GM15</strain>
        <tissue evidence="4">Leaf</tissue>
    </source>
</reference>
<dbReference type="PROSITE" id="PS50188">
    <property type="entry name" value="B302_SPRY"/>
    <property type="match status" value="1"/>
</dbReference>
<dbReference type="InterPro" id="IPR006594">
    <property type="entry name" value="LisH"/>
</dbReference>
<dbReference type="OrthoDB" id="25503at2759"/>
<feature type="domain" description="B30.2/SPRY" evidence="2">
    <location>
        <begin position="31"/>
        <end position="278"/>
    </location>
</feature>
<evidence type="ECO:0008006" key="6">
    <source>
        <dbReference type="Google" id="ProtNLM"/>
    </source>
</evidence>
<dbReference type="InterPro" id="IPR001870">
    <property type="entry name" value="B30.2/SPRY"/>
</dbReference>
<dbReference type="SMART" id="SM00757">
    <property type="entry name" value="CRA"/>
    <property type="match status" value="1"/>
</dbReference>
<dbReference type="CDD" id="cd12885">
    <property type="entry name" value="SPRY_RanBP_like"/>
    <property type="match status" value="1"/>
</dbReference>
<dbReference type="PROSITE" id="PS50897">
    <property type="entry name" value="CTLH"/>
    <property type="match status" value="1"/>
</dbReference>
<accession>A0A8X8C2E5</accession>
<dbReference type="PANTHER" id="PTHR12864">
    <property type="entry name" value="RAN BINDING PROTEIN 9-RELATED"/>
    <property type="match status" value="1"/>
</dbReference>
<evidence type="ECO:0000313" key="5">
    <source>
        <dbReference type="Proteomes" id="UP000886885"/>
    </source>
</evidence>
<proteinExistence type="predicted"/>
<dbReference type="InterPro" id="IPR024964">
    <property type="entry name" value="CTLH/CRA"/>
</dbReference>
<dbReference type="Pfam" id="PF10607">
    <property type="entry name" value="CTLH"/>
    <property type="match status" value="1"/>
</dbReference>
<comment type="caution">
    <text evidence="4">The sequence shown here is derived from an EMBL/GenBank/DDBJ whole genome shotgun (WGS) entry which is preliminary data.</text>
</comment>
<evidence type="ECO:0000259" key="2">
    <source>
        <dbReference type="PROSITE" id="PS50188"/>
    </source>
</evidence>
<keyword evidence="5" id="KW-1185">Reference proteome</keyword>
<feature type="region of interest" description="Disordered" evidence="1">
    <location>
        <begin position="1"/>
        <end position="30"/>
    </location>
</feature>
<dbReference type="AlphaFoldDB" id="A0A8X8C2E5"/>
<dbReference type="Pfam" id="PF00622">
    <property type="entry name" value="SPRY"/>
    <property type="match status" value="1"/>
</dbReference>
<sequence length="524" mass="58414">MSSTTTSPTTNSTAINSNSKNGSNQDPGSYFIDVARQYSSPIGGETEPEPKELNTLNSSGGFLVVSTDKLSVKYPSVNLHGHDVGVIQADKPVPDKRLVYYFEIFVKNAGAKGQIAIGFTNQGFKMRRQPGQGFSFFLSFFKYNRQKFFIGNVGFCSCALHASLNCNELLTIIMLRFTSCFFQIFIWLSRWETNSCGYHGDDGNLYNGHGKGETFGPTFTTNDTVGAGINYASQEFFFTKNGAVVGGVYKDIKGPLFPTVAVHSQNEEYEYERQEAMKQKSTVDKISLPPNISYGLVRSYLLHYGYEETLNAFDVASKSTIPPICIAQENGSGEQDIAYALTHRRTLRQNGAKLSWGGVDLSVFHVQLIRNGEIDTALSNLRDWYPQIMQDEKSAACFLLHSQKFIELVRVGALGDAVTYGRIELAKFFKLPPFDDLVRDCVALLAYEQPQKCSAGYLLEDSQREIVADAVNAMILLTDPNVKDSQSCLRSHLERLLRQLTVCCSERRSFNGDQGEVFHLHRVL</sequence>
<dbReference type="InterPro" id="IPR013144">
    <property type="entry name" value="CRA_dom"/>
</dbReference>
<dbReference type="InterPro" id="IPR050618">
    <property type="entry name" value="Ubq-SigPath_Reg"/>
</dbReference>
<dbReference type="SMART" id="SM00668">
    <property type="entry name" value="CTLH"/>
    <property type="match status" value="1"/>
</dbReference>
<name>A0A8X8C2E5_POPTO</name>
<organism evidence="4 5">
    <name type="scientific">Populus tomentosa</name>
    <name type="common">Chinese white poplar</name>
    <dbReference type="NCBI Taxonomy" id="118781"/>
    <lineage>
        <taxon>Eukaryota</taxon>
        <taxon>Viridiplantae</taxon>
        <taxon>Streptophyta</taxon>
        <taxon>Embryophyta</taxon>
        <taxon>Tracheophyta</taxon>
        <taxon>Spermatophyta</taxon>
        <taxon>Magnoliopsida</taxon>
        <taxon>eudicotyledons</taxon>
        <taxon>Gunneridae</taxon>
        <taxon>Pentapetalae</taxon>
        <taxon>rosids</taxon>
        <taxon>fabids</taxon>
        <taxon>Malpighiales</taxon>
        <taxon>Salicaceae</taxon>
        <taxon>Saliceae</taxon>
        <taxon>Populus</taxon>
    </lineage>
</organism>
<dbReference type="SMART" id="SM00449">
    <property type="entry name" value="SPRY"/>
    <property type="match status" value="1"/>
</dbReference>